<reference evidence="2" key="2">
    <citation type="submission" date="2021-09" db="EMBL/GenBank/DDBJ databases">
        <authorList>
            <person name="Jia N."/>
            <person name="Wang J."/>
            <person name="Shi W."/>
            <person name="Du L."/>
            <person name="Sun Y."/>
            <person name="Zhan W."/>
            <person name="Jiang J."/>
            <person name="Wang Q."/>
            <person name="Zhang B."/>
            <person name="Ji P."/>
            <person name="Sakyi L.B."/>
            <person name="Cui X."/>
            <person name="Yuan T."/>
            <person name="Jiang B."/>
            <person name="Yang W."/>
            <person name="Lam T.T.-Y."/>
            <person name="Chang Q."/>
            <person name="Ding S."/>
            <person name="Wang X."/>
            <person name="Zhu J."/>
            <person name="Ruan X."/>
            <person name="Zhao L."/>
            <person name="Wei J."/>
            <person name="Que T."/>
            <person name="Du C."/>
            <person name="Cheng J."/>
            <person name="Dai P."/>
            <person name="Han X."/>
            <person name="Huang E."/>
            <person name="Gao Y."/>
            <person name="Liu J."/>
            <person name="Shao H."/>
            <person name="Ye R."/>
            <person name="Li L."/>
            <person name="Wei W."/>
            <person name="Wang X."/>
            <person name="Wang C."/>
            <person name="Huo Q."/>
            <person name="Li W."/>
            <person name="Guo W."/>
            <person name="Chen H."/>
            <person name="Chen S."/>
            <person name="Zhou L."/>
            <person name="Zhou L."/>
            <person name="Ni X."/>
            <person name="Tian J."/>
            <person name="Zhou Y."/>
            <person name="Sheng Y."/>
            <person name="Liu T."/>
            <person name="Pan Y."/>
            <person name="Xia L."/>
            <person name="Li J."/>
            <person name="Zhao F."/>
            <person name="Cao W."/>
        </authorList>
    </citation>
    <scope>NUCLEOTIDE SEQUENCE</scope>
    <source>
        <strain evidence="2">Rmic-2018</strain>
        <tissue evidence="2">Larvae</tissue>
    </source>
</reference>
<evidence type="ECO:0000256" key="1">
    <source>
        <dbReference type="SAM" id="MobiDB-lite"/>
    </source>
</evidence>
<name>A0A9J6DAP6_RHIMP</name>
<gene>
    <name evidence="2" type="ORF">HPB51_016765</name>
</gene>
<reference evidence="2" key="1">
    <citation type="journal article" date="2020" name="Cell">
        <title>Large-Scale Comparative Analyses of Tick Genomes Elucidate Their Genetic Diversity and Vector Capacities.</title>
        <authorList>
            <consortium name="Tick Genome and Microbiome Consortium (TIGMIC)"/>
            <person name="Jia N."/>
            <person name="Wang J."/>
            <person name="Shi W."/>
            <person name="Du L."/>
            <person name="Sun Y."/>
            <person name="Zhan W."/>
            <person name="Jiang J.F."/>
            <person name="Wang Q."/>
            <person name="Zhang B."/>
            <person name="Ji P."/>
            <person name="Bell-Sakyi L."/>
            <person name="Cui X.M."/>
            <person name="Yuan T.T."/>
            <person name="Jiang B.G."/>
            <person name="Yang W.F."/>
            <person name="Lam T.T."/>
            <person name="Chang Q.C."/>
            <person name="Ding S.J."/>
            <person name="Wang X.J."/>
            <person name="Zhu J.G."/>
            <person name="Ruan X.D."/>
            <person name="Zhao L."/>
            <person name="Wei J.T."/>
            <person name="Ye R.Z."/>
            <person name="Que T.C."/>
            <person name="Du C.H."/>
            <person name="Zhou Y.H."/>
            <person name="Cheng J.X."/>
            <person name="Dai P.F."/>
            <person name="Guo W.B."/>
            <person name="Han X.H."/>
            <person name="Huang E.J."/>
            <person name="Li L.F."/>
            <person name="Wei W."/>
            <person name="Gao Y.C."/>
            <person name="Liu J.Z."/>
            <person name="Shao H.Z."/>
            <person name="Wang X."/>
            <person name="Wang C.C."/>
            <person name="Yang T.C."/>
            <person name="Huo Q.B."/>
            <person name="Li W."/>
            <person name="Chen H.Y."/>
            <person name="Chen S.E."/>
            <person name="Zhou L.G."/>
            <person name="Ni X.B."/>
            <person name="Tian J.H."/>
            <person name="Sheng Y."/>
            <person name="Liu T."/>
            <person name="Pan Y.S."/>
            <person name="Xia L.Y."/>
            <person name="Li J."/>
            <person name="Zhao F."/>
            <person name="Cao W.C."/>
        </authorList>
    </citation>
    <scope>NUCLEOTIDE SEQUENCE</scope>
    <source>
        <strain evidence="2">Rmic-2018</strain>
    </source>
</reference>
<dbReference type="AlphaFoldDB" id="A0A9J6DAP6"/>
<organism evidence="2 3">
    <name type="scientific">Rhipicephalus microplus</name>
    <name type="common">Cattle tick</name>
    <name type="synonym">Boophilus microplus</name>
    <dbReference type="NCBI Taxonomy" id="6941"/>
    <lineage>
        <taxon>Eukaryota</taxon>
        <taxon>Metazoa</taxon>
        <taxon>Ecdysozoa</taxon>
        <taxon>Arthropoda</taxon>
        <taxon>Chelicerata</taxon>
        <taxon>Arachnida</taxon>
        <taxon>Acari</taxon>
        <taxon>Parasitiformes</taxon>
        <taxon>Ixodida</taxon>
        <taxon>Ixodoidea</taxon>
        <taxon>Ixodidae</taxon>
        <taxon>Rhipicephalinae</taxon>
        <taxon>Rhipicephalus</taxon>
        <taxon>Boophilus</taxon>
    </lineage>
</organism>
<accession>A0A9J6DAP6</accession>
<dbReference type="EMBL" id="JABSTU010000010">
    <property type="protein sequence ID" value="KAH8019127.1"/>
    <property type="molecule type" value="Genomic_DNA"/>
</dbReference>
<feature type="region of interest" description="Disordered" evidence="1">
    <location>
        <begin position="199"/>
        <end position="232"/>
    </location>
</feature>
<proteinExistence type="predicted"/>
<dbReference type="Proteomes" id="UP000821866">
    <property type="component" value="Chromosome 8"/>
</dbReference>
<protein>
    <submittedName>
        <fullName evidence="2">Uncharacterized protein</fullName>
    </submittedName>
</protein>
<evidence type="ECO:0000313" key="3">
    <source>
        <dbReference type="Proteomes" id="UP000821866"/>
    </source>
</evidence>
<keyword evidence="3" id="KW-1185">Reference proteome</keyword>
<sequence length="300" mass="32592">MLVGFQAYNAAYCDAVAAFAVRRRLLFGVGFFSDESSASGHFADNSESLLPTVVSGCYVLCFEGLISRLCGEARACAIAQSTCIPMLHTESEQKVAGSISRLRHSDSFLRSSKMWVKLENLIVPEISRCKVMRFSVACPTRWISGCGARLMTRGRYRPWRSHFEGCEKKTAFSRHLLLRLVAARSKCGRCRGKGAKEGTVAGGHIGSSDRENSPLSRRCFRPRSGSGNGPACPPRIVSAAGALVVSRTRGKVGGGNCYVASSFGLRRLFQATSRGTLSTRVAPQPSFRRPSLGVWPLDEV</sequence>
<evidence type="ECO:0000313" key="2">
    <source>
        <dbReference type="EMBL" id="KAH8019127.1"/>
    </source>
</evidence>
<comment type="caution">
    <text evidence="2">The sequence shown here is derived from an EMBL/GenBank/DDBJ whole genome shotgun (WGS) entry which is preliminary data.</text>
</comment>